<dbReference type="AlphaFoldDB" id="A0A4V5UY74"/>
<keyword evidence="2" id="KW-1185">Reference proteome</keyword>
<dbReference type="RefSeq" id="WP_062348601.1">
    <property type="nucleotide sequence ID" value="NZ_SZQA01000043.1"/>
</dbReference>
<dbReference type="InterPro" id="IPR021441">
    <property type="entry name" value="DUF3090"/>
</dbReference>
<dbReference type="EMBL" id="SZQA01000043">
    <property type="protein sequence ID" value="TKK83673.1"/>
    <property type="molecule type" value="Genomic_DNA"/>
</dbReference>
<evidence type="ECO:0000313" key="2">
    <source>
        <dbReference type="Proteomes" id="UP000308705"/>
    </source>
</evidence>
<dbReference type="Proteomes" id="UP000308705">
    <property type="component" value="Unassembled WGS sequence"/>
</dbReference>
<sequence>MPVFDYDPPERFVAGAVGQPGARTFFLQARAQGRLTTVSLEKFQVAVLADRLDELLDEVLRRSGGRAPVPAVAPGEVSDEGPLDTPIEEDFRVGTMALAWDPDTAQVIIEAQEATAEEEEDPIFGDPDRPEPAVLRVRISAAAARAFSRRALDIVAAGRPPCPLCGQPLDPEGHICVRLNGHHPGGLTA</sequence>
<reference evidence="1 2" key="1">
    <citation type="submission" date="2019-04" db="EMBL/GenBank/DDBJ databases">
        <title>Herbidospora sp. NEAU-GS14.nov., a novel actinomycete isolated from soil.</title>
        <authorList>
            <person name="Han L."/>
        </authorList>
    </citation>
    <scope>NUCLEOTIDE SEQUENCE [LARGE SCALE GENOMIC DNA]</scope>
    <source>
        <strain evidence="1 2">NEAU-GS14</strain>
    </source>
</reference>
<accession>A0A4V5UY74</accession>
<dbReference type="OrthoDB" id="156387at2"/>
<dbReference type="NCBIfam" id="TIGR03847">
    <property type="entry name" value="conserved hypothetical protein"/>
    <property type="match status" value="1"/>
</dbReference>
<comment type="caution">
    <text evidence="1">The sequence shown here is derived from an EMBL/GenBank/DDBJ whole genome shotgun (WGS) entry which is preliminary data.</text>
</comment>
<protein>
    <submittedName>
        <fullName evidence="1">DUF3090 family protein</fullName>
    </submittedName>
</protein>
<dbReference type="Pfam" id="PF11290">
    <property type="entry name" value="DUF3090"/>
    <property type="match status" value="1"/>
</dbReference>
<name>A0A4V5UY74_9ACTN</name>
<proteinExistence type="predicted"/>
<gene>
    <name evidence="1" type="ORF">FDA94_33010</name>
</gene>
<evidence type="ECO:0000313" key="1">
    <source>
        <dbReference type="EMBL" id="TKK83673.1"/>
    </source>
</evidence>
<organism evidence="1 2">
    <name type="scientific">Herbidospora galbida</name>
    <dbReference type="NCBI Taxonomy" id="2575442"/>
    <lineage>
        <taxon>Bacteria</taxon>
        <taxon>Bacillati</taxon>
        <taxon>Actinomycetota</taxon>
        <taxon>Actinomycetes</taxon>
        <taxon>Streptosporangiales</taxon>
        <taxon>Streptosporangiaceae</taxon>
        <taxon>Herbidospora</taxon>
    </lineage>
</organism>